<accession>G6EFN5</accession>
<organism evidence="4 5">
    <name type="scientific">Novosphingobium pentaromativorans US6-1</name>
    <dbReference type="NCBI Taxonomy" id="1088721"/>
    <lineage>
        <taxon>Bacteria</taxon>
        <taxon>Pseudomonadati</taxon>
        <taxon>Pseudomonadota</taxon>
        <taxon>Alphaproteobacteria</taxon>
        <taxon>Sphingomonadales</taxon>
        <taxon>Sphingomonadaceae</taxon>
        <taxon>Novosphingobium</taxon>
    </lineage>
</organism>
<evidence type="ECO:0000256" key="2">
    <source>
        <dbReference type="ARBA" id="ARBA00022723"/>
    </source>
</evidence>
<dbReference type="Proteomes" id="UP000004030">
    <property type="component" value="Unassembled WGS sequence"/>
</dbReference>
<dbReference type="PANTHER" id="PTHR42796:SF4">
    <property type="entry name" value="FUMARYLACETOACETATE HYDROLASE DOMAIN-CONTAINING PROTEIN 2A"/>
    <property type="match status" value="1"/>
</dbReference>
<dbReference type="PANTHER" id="PTHR42796">
    <property type="entry name" value="FUMARYLACETOACETATE HYDROLASE DOMAIN-CONTAINING PROTEIN 2A-RELATED"/>
    <property type="match status" value="1"/>
</dbReference>
<dbReference type="EMBL" id="AGFM01000051">
    <property type="protein sequence ID" value="EHJ59906.1"/>
    <property type="molecule type" value="Genomic_DNA"/>
</dbReference>
<proteinExistence type="inferred from homology"/>
<gene>
    <name evidence="4" type="ORF">NSU_3156</name>
</gene>
<keyword evidence="5" id="KW-1185">Reference proteome</keyword>
<keyword evidence="2" id="KW-0479">Metal-binding</keyword>
<dbReference type="InterPro" id="IPR036663">
    <property type="entry name" value="Fumarylacetoacetase_C_sf"/>
</dbReference>
<evidence type="ECO:0000256" key="1">
    <source>
        <dbReference type="ARBA" id="ARBA00010211"/>
    </source>
</evidence>
<dbReference type="KEGG" id="npn:JI59_19795"/>
<dbReference type="InterPro" id="IPR051121">
    <property type="entry name" value="FAH"/>
</dbReference>
<dbReference type="AlphaFoldDB" id="G6EFN5"/>
<dbReference type="SUPFAM" id="SSF56529">
    <property type="entry name" value="FAH"/>
    <property type="match status" value="1"/>
</dbReference>
<dbReference type="GO" id="GO:0046872">
    <property type="term" value="F:metal ion binding"/>
    <property type="evidence" value="ECO:0007669"/>
    <property type="project" value="UniProtKB-KW"/>
</dbReference>
<dbReference type="GO" id="GO:0044281">
    <property type="term" value="P:small molecule metabolic process"/>
    <property type="evidence" value="ECO:0007669"/>
    <property type="project" value="UniProtKB-ARBA"/>
</dbReference>
<dbReference type="OrthoDB" id="5197601at2"/>
<dbReference type="Pfam" id="PF01557">
    <property type="entry name" value="FAA_hydrolase"/>
    <property type="match status" value="1"/>
</dbReference>
<dbReference type="Gene3D" id="3.90.850.10">
    <property type="entry name" value="Fumarylacetoacetase-like, C-terminal domain"/>
    <property type="match status" value="1"/>
</dbReference>
<protein>
    <submittedName>
        <fullName evidence="4">Putative ureidoglycolate lyase</fullName>
    </submittedName>
</protein>
<dbReference type="InterPro" id="IPR011234">
    <property type="entry name" value="Fumarylacetoacetase-like_C"/>
</dbReference>
<evidence type="ECO:0000313" key="4">
    <source>
        <dbReference type="EMBL" id="EHJ59906.1"/>
    </source>
</evidence>
<dbReference type="RefSeq" id="WP_007014064.1">
    <property type="nucleotide sequence ID" value="NZ_AGFM01000051.1"/>
</dbReference>
<feature type="domain" description="Fumarylacetoacetase-like C-terminal" evidence="3">
    <location>
        <begin position="76"/>
        <end position="287"/>
    </location>
</feature>
<comment type="caution">
    <text evidence="4">The sequence shown here is derived from an EMBL/GenBank/DDBJ whole genome shotgun (WGS) entry which is preliminary data.</text>
</comment>
<comment type="similarity">
    <text evidence="1">Belongs to the FAH family.</text>
</comment>
<dbReference type="eggNOG" id="COG0179">
    <property type="taxonomic scope" value="Bacteria"/>
</dbReference>
<name>G6EFN5_9SPHN</name>
<sequence>MKFVSYEVDGRASYGLVRDGQIVDLGARFGETSPDLKSFITEEGWQERCKALLETETGDYSYDSVKQLPVIPNPEKILCVALNYHDHIAEADKALPGGREVPKYPVMFARMPDSVTGHNQDIERPKVSTHLDFEAEMAVVIGKPTPRYVKPEDALQYVFGYSAMNEGSVRDYQFHSRQLTPGKNFYHSGSIGPWLVTADEIPDPQVLDIEFRLNGKVLQKANTSDMIFSVAALITYITEWIPLKPGDIIASGTMGGVGFTREPPIFMKPGDRAEVEISKIGLLVNDIIDEV</sequence>
<dbReference type="PATRIC" id="fig|1088721.3.peg.3112"/>
<reference evidence="4 5" key="1">
    <citation type="journal article" date="2012" name="J. Bacteriol.">
        <title>Genome sequence of benzo(a)pyrene-degrading bacterium Novosphingobium pentaromativorans US6-1.</title>
        <authorList>
            <person name="Luo Y.R."/>
            <person name="Kang S.G."/>
            <person name="Kim S.J."/>
            <person name="Kim M.R."/>
            <person name="Li N."/>
            <person name="Lee J.H."/>
            <person name="Kwon K.K."/>
        </authorList>
    </citation>
    <scope>NUCLEOTIDE SEQUENCE [LARGE SCALE GENOMIC DNA]</scope>
    <source>
        <strain evidence="4 5">US6-1</strain>
    </source>
</reference>
<keyword evidence="4" id="KW-0456">Lyase</keyword>
<evidence type="ECO:0000313" key="5">
    <source>
        <dbReference type="Proteomes" id="UP000004030"/>
    </source>
</evidence>
<evidence type="ECO:0000259" key="3">
    <source>
        <dbReference type="Pfam" id="PF01557"/>
    </source>
</evidence>
<dbReference type="GO" id="GO:0016829">
    <property type="term" value="F:lyase activity"/>
    <property type="evidence" value="ECO:0007669"/>
    <property type="project" value="UniProtKB-KW"/>
</dbReference>